<organism evidence="14 15">
    <name type="scientific">Novosphingobium ovatum</name>
    <dbReference type="NCBI Taxonomy" id="1908523"/>
    <lineage>
        <taxon>Bacteria</taxon>
        <taxon>Pseudomonadati</taxon>
        <taxon>Pseudomonadota</taxon>
        <taxon>Alphaproteobacteria</taxon>
        <taxon>Sphingomonadales</taxon>
        <taxon>Sphingomonadaceae</taxon>
        <taxon>Novosphingobium</taxon>
    </lineage>
</organism>
<evidence type="ECO:0000256" key="1">
    <source>
        <dbReference type="ARBA" id="ARBA00004442"/>
    </source>
</evidence>
<sequence length="178" mass="18905">MPNMPQLARRHGALVALTVSALALAACASTPKELPPPPVAVASSTVETPPQTPPGPAEGSAAHYLATMMGRDTVYFAYDKYNIDPVAAASLQAQAQWLMRYAGKRATIEGHADERGTRDYNIALGERRATAAKNYLVSLGVDAARLTVVSYGKDRPVALGSDEASWAKNRRAVTVVID</sequence>
<keyword evidence="7 14" id="KW-0449">Lipoprotein</keyword>
<dbReference type="PANTHER" id="PTHR30329:SF21">
    <property type="entry name" value="LIPOPROTEIN YIAD-RELATED"/>
    <property type="match status" value="1"/>
</dbReference>
<keyword evidence="6" id="KW-0998">Cell outer membrane</keyword>
<dbReference type="InterPro" id="IPR006665">
    <property type="entry name" value="OmpA-like"/>
</dbReference>
<dbReference type="PRINTS" id="PR01021">
    <property type="entry name" value="OMPADOMAIN"/>
</dbReference>
<proteinExistence type="inferred from homology"/>
<evidence type="ECO:0000256" key="7">
    <source>
        <dbReference type="ARBA" id="ARBA00023288"/>
    </source>
</evidence>
<dbReference type="PANTHER" id="PTHR30329">
    <property type="entry name" value="STATOR ELEMENT OF FLAGELLAR MOTOR COMPLEX"/>
    <property type="match status" value="1"/>
</dbReference>
<dbReference type="SUPFAM" id="SSF103088">
    <property type="entry name" value="OmpA-like"/>
    <property type="match status" value="1"/>
</dbReference>
<evidence type="ECO:0000256" key="4">
    <source>
        <dbReference type="ARBA" id="ARBA00023136"/>
    </source>
</evidence>
<feature type="chain" id="PRO_5045578306" description="Peptidoglycan-associated protein" evidence="12">
    <location>
        <begin position="26"/>
        <end position="178"/>
    </location>
</feature>
<dbReference type="InterPro" id="IPR050330">
    <property type="entry name" value="Bact_OuterMem_StrucFunc"/>
</dbReference>
<keyword evidence="8 9" id="KW-0131">Cell cycle</keyword>
<evidence type="ECO:0000256" key="8">
    <source>
        <dbReference type="ARBA" id="ARBA00023306"/>
    </source>
</evidence>
<dbReference type="InterPro" id="IPR006664">
    <property type="entry name" value="OMP_bac"/>
</dbReference>
<feature type="region of interest" description="Disordered" evidence="11">
    <location>
        <begin position="34"/>
        <end position="59"/>
    </location>
</feature>
<dbReference type="InterPro" id="IPR039001">
    <property type="entry name" value="Pal"/>
</dbReference>
<evidence type="ECO:0000313" key="15">
    <source>
        <dbReference type="Proteomes" id="UP000753724"/>
    </source>
</evidence>
<gene>
    <name evidence="9 14" type="primary">pal</name>
    <name evidence="14" type="ORF">GTZ99_01130</name>
</gene>
<keyword evidence="15" id="KW-1185">Reference proteome</keyword>
<evidence type="ECO:0000313" key="14">
    <source>
        <dbReference type="EMBL" id="NBC35157.1"/>
    </source>
</evidence>
<name>A0ABW9X9F1_9SPHN</name>
<feature type="signal peptide" evidence="12">
    <location>
        <begin position="1"/>
        <end position="25"/>
    </location>
</feature>
<evidence type="ECO:0000259" key="13">
    <source>
        <dbReference type="PROSITE" id="PS51123"/>
    </source>
</evidence>
<reference evidence="15" key="1">
    <citation type="submission" date="2020-01" db="EMBL/GenBank/DDBJ databases">
        <title>Sphingomonas sp. strain CSW-10.</title>
        <authorList>
            <person name="Chen W.-M."/>
        </authorList>
    </citation>
    <scope>NUCLEOTIDE SEQUENCE [LARGE SCALE GENOMIC DNA]</scope>
    <source>
        <strain evidence="15">FSY-8</strain>
    </source>
</reference>
<dbReference type="PROSITE" id="PS01068">
    <property type="entry name" value="OMPA_1"/>
    <property type="match status" value="1"/>
</dbReference>
<evidence type="ECO:0000256" key="5">
    <source>
        <dbReference type="ARBA" id="ARBA00023139"/>
    </source>
</evidence>
<comment type="caution">
    <text evidence="14">The sequence shown here is derived from an EMBL/GenBank/DDBJ whole genome shotgun (WGS) entry which is preliminary data.</text>
</comment>
<evidence type="ECO:0000256" key="2">
    <source>
        <dbReference type="ARBA" id="ARBA00022618"/>
    </source>
</evidence>
<dbReference type="InterPro" id="IPR006690">
    <property type="entry name" value="OMPA-like_CS"/>
</dbReference>
<dbReference type="Gene3D" id="3.30.1330.60">
    <property type="entry name" value="OmpA-like domain"/>
    <property type="match status" value="1"/>
</dbReference>
<dbReference type="RefSeq" id="WP_161716446.1">
    <property type="nucleotide sequence ID" value="NZ_JAAAPO010000001.1"/>
</dbReference>
<dbReference type="InterPro" id="IPR014169">
    <property type="entry name" value="Pal_lipo_C"/>
</dbReference>
<keyword evidence="3 12" id="KW-0732">Signal</keyword>
<feature type="domain" description="OmpA-like" evidence="13">
    <location>
        <begin position="63"/>
        <end position="178"/>
    </location>
</feature>
<dbReference type="CDD" id="cd07185">
    <property type="entry name" value="OmpA_C-like"/>
    <property type="match status" value="1"/>
</dbReference>
<evidence type="ECO:0000256" key="3">
    <source>
        <dbReference type="ARBA" id="ARBA00022729"/>
    </source>
</evidence>
<dbReference type="Proteomes" id="UP000753724">
    <property type="component" value="Unassembled WGS sequence"/>
</dbReference>
<dbReference type="InterPro" id="IPR036737">
    <property type="entry name" value="OmpA-like_sf"/>
</dbReference>
<keyword evidence="4 10" id="KW-0472">Membrane</keyword>
<dbReference type="EMBL" id="JAAAPO010000001">
    <property type="protein sequence ID" value="NBC35157.1"/>
    <property type="molecule type" value="Genomic_DNA"/>
</dbReference>
<comment type="subcellular location">
    <subcellularLocation>
        <location evidence="1">Cell outer membrane</location>
    </subcellularLocation>
</comment>
<keyword evidence="2 9" id="KW-0132">Cell division</keyword>
<comment type="subunit">
    <text evidence="9">The Tol-Pal system is composed of five core proteins: the inner membrane proteins TolA, TolQ and TolR, the periplasmic protein TolB and the outer membrane protein Pal. They form a network linking the inner and outer membranes and the peptidoglycan layer.</text>
</comment>
<evidence type="ECO:0000256" key="9">
    <source>
        <dbReference type="HAMAP-Rule" id="MF_02204"/>
    </source>
</evidence>
<dbReference type="Pfam" id="PF00691">
    <property type="entry name" value="OmpA"/>
    <property type="match status" value="1"/>
</dbReference>
<protein>
    <recommendedName>
        <fullName evidence="9">Peptidoglycan-associated protein</fullName>
    </recommendedName>
</protein>
<dbReference type="PROSITE" id="PS51123">
    <property type="entry name" value="OMPA_2"/>
    <property type="match status" value="1"/>
</dbReference>
<evidence type="ECO:0000256" key="12">
    <source>
        <dbReference type="SAM" id="SignalP"/>
    </source>
</evidence>
<keyword evidence="5" id="KW-0564">Palmitate</keyword>
<evidence type="ECO:0000256" key="11">
    <source>
        <dbReference type="SAM" id="MobiDB-lite"/>
    </source>
</evidence>
<comment type="function">
    <text evidence="9">Part of the Tol-Pal system, which plays a role in outer membrane invagination during cell division and is important for maintaining outer membrane integrity.</text>
</comment>
<comment type="similarity">
    <text evidence="9">Belongs to the Pal lipoprotein family.</text>
</comment>
<evidence type="ECO:0000256" key="10">
    <source>
        <dbReference type="PROSITE-ProRule" id="PRU00473"/>
    </source>
</evidence>
<evidence type="ECO:0000256" key="6">
    <source>
        <dbReference type="ARBA" id="ARBA00023237"/>
    </source>
</evidence>
<accession>A0ABW9X9F1</accession>
<dbReference type="NCBIfam" id="TIGR02802">
    <property type="entry name" value="Pal_lipo"/>
    <property type="match status" value="1"/>
</dbReference>
<dbReference type="HAMAP" id="MF_02204">
    <property type="entry name" value="Pal"/>
    <property type="match status" value="1"/>
</dbReference>